<sequence length="68" mass="7958">MVELAKHNLIREFNFIETSKLLGRSFQLDTIHTFKSIPAVISSGYKRVRDEQKAKRNTAKALYIKCRF</sequence>
<dbReference type="EMBL" id="JAKWBL010000001">
    <property type="protein sequence ID" value="MCH5597634.1"/>
    <property type="molecule type" value="Genomic_DNA"/>
</dbReference>
<evidence type="ECO:0000313" key="2">
    <source>
        <dbReference type="Proteomes" id="UP001202248"/>
    </source>
</evidence>
<organism evidence="1 2">
    <name type="scientific">Niabella ginsengisoli</name>
    <dbReference type="NCBI Taxonomy" id="522298"/>
    <lineage>
        <taxon>Bacteria</taxon>
        <taxon>Pseudomonadati</taxon>
        <taxon>Bacteroidota</taxon>
        <taxon>Chitinophagia</taxon>
        <taxon>Chitinophagales</taxon>
        <taxon>Chitinophagaceae</taxon>
        <taxon>Niabella</taxon>
    </lineage>
</organism>
<dbReference type="Proteomes" id="UP001202248">
    <property type="component" value="Unassembled WGS sequence"/>
</dbReference>
<proteinExistence type="predicted"/>
<reference evidence="1 2" key="1">
    <citation type="submission" date="2022-02" db="EMBL/GenBank/DDBJ databases">
        <authorList>
            <person name="Min J."/>
        </authorList>
    </citation>
    <scope>NUCLEOTIDE SEQUENCE [LARGE SCALE GENOMIC DNA]</scope>
    <source>
        <strain evidence="1 2">GR10-1</strain>
    </source>
</reference>
<protein>
    <submittedName>
        <fullName evidence="1">Uncharacterized protein</fullName>
    </submittedName>
</protein>
<keyword evidence="2" id="KW-1185">Reference proteome</keyword>
<evidence type="ECO:0000313" key="1">
    <source>
        <dbReference type="EMBL" id="MCH5597634.1"/>
    </source>
</evidence>
<name>A0ABS9SHK1_9BACT</name>
<comment type="caution">
    <text evidence="1">The sequence shown here is derived from an EMBL/GenBank/DDBJ whole genome shotgun (WGS) entry which is preliminary data.</text>
</comment>
<gene>
    <name evidence="1" type="ORF">MKP09_06790</name>
</gene>
<accession>A0ABS9SHK1</accession>
<dbReference type="RefSeq" id="WP_240827008.1">
    <property type="nucleotide sequence ID" value="NZ_JAKWBL010000001.1"/>
</dbReference>